<dbReference type="EMBL" id="JAPXFL010000006">
    <property type="protein sequence ID" value="KAK9504935.1"/>
    <property type="molecule type" value="Genomic_DNA"/>
</dbReference>
<dbReference type="InterPro" id="IPR042241">
    <property type="entry name" value="GCP_C_sf"/>
</dbReference>
<dbReference type="PANTHER" id="PTHR19302:SF33">
    <property type="entry name" value="GAMMA-TUBULIN COMPLEX COMPONENT 5"/>
    <property type="match status" value="1"/>
</dbReference>
<dbReference type="InterPro" id="IPR040457">
    <property type="entry name" value="GCP_C"/>
</dbReference>
<dbReference type="GO" id="GO:0000278">
    <property type="term" value="P:mitotic cell cycle"/>
    <property type="evidence" value="ECO:0007669"/>
    <property type="project" value="TreeGrafter"/>
</dbReference>
<gene>
    <name evidence="7" type="ORF">O3M35_009102</name>
</gene>
<dbReference type="GO" id="GO:0005874">
    <property type="term" value="C:microtubule"/>
    <property type="evidence" value="ECO:0007669"/>
    <property type="project" value="UniProtKB-KW"/>
</dbReference>
<dbReference type="CDD" id="cd22572">
    <property type="entry name" value="GCP5_NTD"/>
    <property type="match status" value="1"/>
</dbReference>
<feature type="domain" description="Gamma tubulin complex component C-terminal" evidence="6">
    <location>
        <begin position="730"/>
        <end position="891"/>
    </location>
</feature>
<reference evidence="7 8" key="1">
    <citation type="submission" date="2022-12" db="EMBL/GenBank/DDBJ databases">
        <title>Chromosome-level genome assembly of true bugs.</title>
        <authorList>
            <person name="Ma L."/>
            <person name="Li H."/>
        </authorList>
    </citation>
    <scope>NUCLEOTIDE SEQUENCE [LARGE SCALE GENOMIC DNA]</scope>
    <source>
        <strain evidence="7">Lab_2022b</strain>
    </source>
</reference>
<evidence type="ECO:0000256" key="3">
    <source>
        <dbReference type="ARBA" id="ARBA00022701"/>
    </source>
</evidence>
<dbReference type="GO" id="GO:0031122">
    <property type="term" value="P:cytoplasmic microtubule organization"/>
    <property type="evidence" value="ECO:0007669"/>
    <property type="project" value="TreeGrafter"/>
</dbReference>
<keyword evidence="3 5" id="KW-0493">Microtubule</keyword>
<evidence type="ECO:0000259" key="6">
    <source>
        <dbReference type="Pfam" id="PF04130"/>
    </source>
</evidence>
<evidence type="ECO:0000313" key="8">
    <source>
        <dbReference type="Proteomes" id="UP001461498"/>
    </source>
</evidence>
<dbReference type="Pfam" id="PF04130">
    <property type="entry name" value="GCP_C_terminal"/>
    <property type="match status" value="1"/>
</dbReference>
<protein>
    <recommendedName>
        <fullName evidence="5">Gamma-tubulin complex component</fullName>
    </recommendedName>
</protein>
<keyword evidence="4 5" id="KW-0206">Cytoskeleton</keyword>
<sequence>MSYVTAIKDLLGDDLKQLIHHITGYQESSSEFQNIEEKCWSIILNHNCVSVTDETVKSTLSQFVDKFIFHGFHIKAQNLKLLIDAYTNLAYFKDHNDRGLQWSLIDLLIKLSYKPTHDINDDEPLDIVKVKSIPAPEEDEIDWKTYLKEGLEKFVLPESDEESWSSLSDDLATNEEIDITRTPEPIAPPVSSVIQYTKEKVLEQLRKEEEIKLFVEENTQKPWWIDPDFREKPTSSSIHLNWCFQWEEIMKKKGIEIEDTRILSEYKVVRELLCLFHCPLDHAGSFIEKTNKGYAACKRASIPSLSPPMFAAVMESHVCDYLIYIKELNKFIDKILKGGESIPFTYYTYAISLKEILHIFNLQLEQIDNTVKRQESIYTITMLVNEIKPWLRHIEYIYSVHIRAIFDNYEVVENWKCALRLLSVLYNELSRNFNNWQKRTILELFLKSFRPYLRILDKMLKDISPYDFRNEFVIFRSADEVVGVEIRDYLPIIRLYGGDSIHFWQSFFEVSLRALSSVHFLLQLDKKSNIIDRPNIYDLFFSGFMDNLKSLLLKTNANFKTSVPESISIPEWLTPLKGKELFSFRIPRHEFSTIPLIRHRAYYLVEKCFDVYREPPQSLPKDTLLDCFIRDLAQYNLEFIMLAEYIKKQLLYVLEQHFQPIISICNIVLEEYQLINHLQYICDIIFVRIDPMVPAILNELLTSTNSEKLTYSLRESLVNYMPVEVIPEFSLLLSPLPSMIVGPNHTLEMIEYLSVKYKVKKQLRLIITEEMLSLYSQIFRFYLQLKCSYKTLLKLRFKKFVSNNSSSRAYRLFSLKMWLLHTISAFNKYFSSFNEKIFQEEIKKLCQETTDLYNIQMAHHKFIKKCKSHCFLNNSKIKKLIYYLFRSTETLLELWYLEEKSCLPVKKIDQLEKDVKDTIQALAVQLELKYLKHKSIKNPIFEMLHDEVIYDISERII</sequence>
<keyword evidence="8" id="KW-1185">Reference proteome</keyword>
<accession>A0AAW1D3Y7</accession>
<dbReference type="GO" id="GO:0051225">
    <property type="term" value="P:spindle assembly"/>
    <property type="evidence" value="ECO:0007669"/>
    <property type="project" value="TreeGrafter"/>
</dbReference>
<dbReference type="Gene3D" id="1.20.120.1900">
    <property type="entry name" value="Gamma-tubulin complex, C-terminal domain"/>
    <property type="match status" value="1"/>
</dbReference>
<dbReference type="InterPro" id="IPR007259">
    <property type="entry name" value="GCP"/>
</dbReference>
<organism evidence="7 8">
    <name type="scientific">Rhynocoris fuscipes</name>
    <dbReference type="NCBI Taxonomy" id="488301"/>
    <lineage>
        <taxon>Eukaryota</taxon>
        <taxon>Metazoa</taxon>
        <taxon>Ecdysozoa</taxon>
        <taxon>Arthropoda</taxon>
        <taxon>Hexapoda</taxon>
        <taxon>Insecta</taxon>
        <taxon>Pterygota</taxon>
        <taxon>Neoptera</taxon>
        <taxon>Paraneoptera</taxon>
        <taxon>Hemiptera</taxon>
        <taxon>Heteroptera</taxon>
        <taxon>Panheteroptera</taxon>
        <taxon>Cimicomorpha</taxon>
        <taxon>Reduviidae</taxon>
        <taxon>Harpactorinae</taxon>
        <taxon>Harpactorini</taxon>
        <taxon>Rhynocoris</taxon>
    </lineage>
</organism>
<comment type="subcellular location">
    <subcellularLocation>
        <location evidence="5">Cytoplasm</location>
        <location evidence="5">Cytoskeleton</location>
        <location evidence="5">Microtubule organizing center</location>
    </subcellularLocation>
</comment>
<evidence type="ECO:0000256" key="4">
    <source>
        <dbReference type="ARBA" id="ARBA00023212"/>
    </source>
</evidence>
<proteinExistence type="inferred from homology"/>
<dbReference type="GO" id="GO:0043015">
    <property type="term" value="F:gamma-tubulin binding"/>
    <property type="evidence" value="ECO:0007669"/>
    <property type="project" value="InterPro"/>
</dbReference>
<keyword evidence="2 5" id="KW-0963">Cytoplasm</keyword>
<dbReference type="Proteomes" id="UP001461498">
    <property type="component" value="Unassembled WGS sequence"/>
</dbReference>
<evidence type="ECO:0000256" key="2">
    <source>
        <dbReference type="ARBA" id="ARBA00022490"/>
    </source>
</evidence>
<evidence type="ECO:0000256" key="1">
    <source>
        <dbReference type="ARBA" id="ARBA00010337"/>
    </source>
</evidence>
<name>A0AAW1D3Y7_9HEMI</name>
<dbReference type="GO" id="GO:0051321">
    <property type="term" value="P:meiotic cell cycle"/>
    <property type="evidence" value="ECO:0007669"/>
    <property type="project" value="TreeGrafter"/>
</dbReference>
<dbReference type="GO" id="GO:0000930">
    <property type="term" value="C:gamma-tubulin complex"/>
    <property type="evidence" value="ECO:0007669"/>
    <property type="project" value="TreeGrafter"/>
</dbReference>
<dbReference type="GO" id="GO:0051011">
    <property type="term" value="F:microtubule minus-end binding"/>
    <property type="evidence" value="ECO:0007669"/>
    <property type="project" value="TreeGrafter"/>
</dbReference>
<dbReference type="PANTHER" id="PTHR19302">
    <property type="entry name" value="GAMMA TUBULIN COMPLEX PROTEIN"/>
    <property type="match status" value="1"/>
</dbReference>
<comment type="caution">
    <text evidence="7">The sequence shown here is derived from an EMBL/GenBank/DDBJ whole genome shotgun (WGS) entry which is preliminary data.</text>
</comment>
<dbReference type="GO" id="GO:0000922">
    <property type="term" value="C:spindle pole"/>
    <property type="evidence" value="ECO:0007669"/>
    <property type="project" value="InterPro"/>
</dbReference>
<comment type="similarity">
    <text evidence="1 5">Belongs to the TUBGCP family.</text>
</comment>
<evidence type="ECO:0000313" key="7">
    <source>
        <dbReference type="EMBL" id="KAK9504935.1"/>
    </source>
</evidence>
<dbReference type="GO" id="GO:0007020">
    <property type="term" value="P:microtubule nucleation"/>
    <property type="evidence" value="ECO:0007669"/>
    <property type="project" value="InterPro"/>
</dbReference>
<evidence type="ECO:0000256" key="5">
    <source>
        <dbReference type="RuleBase" id="RU363050"/>
    </source>
</evidence>
<dbReference type="AlphaFoldDB" id="A0AAW1D3Y7"/>
<dbReference type="InterPro" id="IPR059169">
    <property type="entry name" value="GCP5_N_ext"/>
</dbReference>